<dbReference type="HOGENOM" id="CLU_916711_0_0_1"/>
<sequence>MTTIRTTSAFPRTPPSPPRVAIYAITFASLVFTAIYFISSPSSTQVTTSGSPSEQTEKISVGSMISSHQENLNTLSSSTGDDPMKINEGSITYSNGKQLAYYHCGPPLDPDTTELLLLHGAAFTKEDWKRSGILDKLCELNNDEERGDLSVVALDLPVSADGMEFKSAFDSLVEEGILSGKALTVVTPSASGKAVVGLGEMMVSSSSSSMQDNELKQVVKAWIPVAPPAVLSADSSTLESFTKLQIPILAIHGDQDSMGKKVTQKLEQNANAKGVELEGKHPVYLDSPEEFVREVLQFMEEEGL</sequence>
<dbReference type="PANTHER" id="PTHR46197">
    <property type="entry name" value="PROTEIN ABHD14B-LIKE"/>
    <property type="match status" value="1"/>
</dbReference>
<name>B8BWU3_THAPS</name>
<keyword evidence="5" id="KW-1185">Reference proteome</keyword>
<dbReference type="STRING" id="35128.B8BWU3"/>
<dbReference type="EMBL" id="CM000640">
    <property type="protein sequence ID" value="EED94093.1"/>
    <property type="molecule type" value="Genomic_DNA"/>
</dbReference>
<gene>
    <name evidence="4" type="ORF">THAPSDRAFT_3107</name>
</gene>
<dbReference type="PaxDb" id="35128-Thaps3107"/>
<dbReference type="InParanoid" id="B8BWU3"/>
<organism evidence="4 5">
    <name type="scientific">Thalassiosira pseudonana</name>
    <name type="common">Marine diatom</name>
    <name type="synonym">Cyclotella nana</name>
    <dbReference type="NCBI Taxonomy" id="35128"/>
    <lineage>
        <taxon>Eukaryota</taxon>
        <taxon>Sar</taxon>
        <taxon>Stramenopiles</taxon>
        <taxon>Ochrophyta</taxon>
        <taxon>Bacillariophyta</taxon>
        <taxon>Coscinodiscophyceae</taxon>
        <taxon>Thalassiosirophycidae</taxon>
        <taxon>Thalassiosirales</taxon>
        <taxon>Thalassiosiraceae</taxon>
        <taxon>Thalassiosira</taxon>
    </lineage>
</organism>
<dbReference type="AlphaFoldDB" id="B8BWU3"/>
<keyword evidence="3" id="KW-0472">Membrane</keyword>
<evidence type="ECO:0000256" key="3">
    <source>
        <dbReference type="SAM" id="Phobius"/>
    </source>
</evidence>
<accession>B8BWU3</accession>
<proteinExistence type="predicted"/>
<dbReference type="RefSeq" id="XP_002288657.1">
    <property type="nucleotide sequence ID" value="XM_002288621.1"/>
</dbReference>
<keyword evidence="3" id="KW-0812">Transmembrane</keyword>
<reference evidence="4 5" key="2">
    <citation type="journal article" date="2008" name="Nature">
        <title>The Phaeodactylum genome reveals the evolutionary history of diatom genomes.</title>
        <authorList>
            <person name="Bowler C."/>
            <person name="Allen A.E."/>
            <person name="Badger J.H."/>
            <person name="Grimwood J."/>
            <person name="Jabbari K."/>
            <person name="Kuo A."/>
            <person name="Maheswari U."/>
            <person name="Martens C."/>
            <person name="Maumus F."/>
            <person name="Otillar R.P."/>
            <person name="Rayko E."/>
            <person name="Salamov A."/>
            <person name="Vandepoele K."/>
            <person name="Beszteri B."/>
            <person name="Gruber A."/>
            <person name="Heijde M."/>
            <person name="Katinka M."/>
            <person name="Mock T."/>
            <person name="Valentin K."/>
            <person name="Verret F."/>
            <person name="Berges J.A."/>
            <person name="Brownlee C."/>
            <person name="Cadoret J.P."/>
            <person name="Chiovitti A."/>
            <person name="Choi C.J."/>
            <person name="Coesel S."/>
            <person name="De Martino A."/>
            <person name="Detter J.C."/>
            <person name="Durkin C."/>
            <person name="Falciatore A."/>
            <person name="Fournet J."/>
            <person name="Haruta M."/>
            <person name="Huysman M.J."/>
            <person name="Jenkins B.D."/>
            <person name="Jiroutova K."/>
            <person name="Jorgensen R.E."/>
            <person name="Joubert Y."/>
            <person name="Kaplan A."/>
            <person name="Kroger N."/>
            <person name="Kroth P.G."/>
            <person name="La Roche J."/>
            <person name="Lindquist E."/>
            <person name="Lommer M."/>
            <person name="Martin-Jezequel V."/>
            <person name="Lopez P.J."/>
            <person name="Lucas S."/>
            <person name="Mangogna M."/>
            <person name="McGinnis K."/>
            <person name="Medlin L.K."/>
            <person name="Montsant A."/>
            <person name="Oudot-Le Secq M.P."/>
            <person name="Napoli C."/>
            <person name="Obornik M."/>
            <person name="Parker M.S."/>
            <person name="Petit J.L."/>
            <person name="Porcel B.M."/>
            <person name="Poulsen N."/>
            <person name="Robison M."/>
            <person name="Rychlewski L."/>
            <person name="Rynearson T.A."/>
            <person name="Schmutz J."/>
            <person name="Shapiro H."/>
            <person name="Siaut M."/>
            <person name="Stanley M."/>
            <person name="Sussman M.R."/>
            <person name="Taylor A.R."/>
            <person name="Vardi A."/>
            <person name="von Dassow P."/>
            <person name="Vyverman W."/>
            <person name="Willis A."/>
            <person name="Wyrwicz L.S."/>
            <person name="Rokhsar D.S."/>
            <person name="Weissenbach J."/>
            <person name="Armbrust E.V."/>
            <person name="Green B.R."/>
            <person name="Van de Peer Y."/>
            <person name="Grigoriev I.V."/>
        </authorList>
    </citation>
    <scope>NUCLEOTIDE SEQUENCE [LARGE SCALE GENOMIC DNA]</scope>
    <source>
        <strain evidence="4 5">CCMP1335</strain>
    </source>
</reference>
<comment type="subcellular location">
    <subcellularLocation>
        <location evidence="1">Cytoplasm</location>
    </subcellularLocation>
</comment>
<evidence type="ECO:0000256" key="2">
    <source>
        <dbReference type="ARBA" id="ARBA00022490"/>
    </source>
</evidence>
<keyword evidence="2" id="KW-0963">Cytoplasm</keyword>
<dbReference type="OMA" id="MKINEGS"/>
<dbReference type="PANTHER" id="PTHR46197:SF3">
    <property type="entry name" value="AB HYDROLASE-1 DOMAIN-CONTAINING PROTEIN"/>
    <property type="match status" value="1"/>
</dbReference>
<keyword evidence="3" id="KW-1133">Transmembrane helix</keyword>
<evidence type="ECO:0000256" key="1">
    <source>
        <dbReference type="ARBA" id="ARBA00004496"/>
    </source>
</evidence>
<dbReference type="InterPro" id="IPR029058">
    <property type="entry name" value="AB_hydrolase_fold"/>
</dbReference>
<dbReference type="GeneID" id="7442449"/>
<feature type="transmembrane region" description="Helical" evidence="3">
    <location>
        <begin position="20"/>
        <end position="39"/>
    </location>
</feature>
<protein>
    <recommendedName>
        <fullName evidence="6">AB hydrolase-1 domain-containing protein</fullName>
    </recommendedName>
</protein>
<dbReference type="Proteomes" id="UP000001449">
    <property type="component" value="Chromosome 3"/>
</dbReference>
<evidence type="ECO:0000313" key="5">
    <source>
        <dbReference type="Proteomes" id="UP000001449"/>
    </source>
</evidence>
<dbReference type="GO" id="GO:0005737">
    <property type="term" value="C:cytoplasm"/>
    <property type="evidence" value="ECO:0000318"/>
    <property type="project" value="GO_Central"/>
</dbReference>
<dbReference type="eggNOG" id="ENOG502RVR4">
    <property type="taxonomic scope" value="Eukaryota"/>
</dbReference>
<evidence type="ECO:0008006" key="6">
    <source>
        <dbReference type="Google" id="ProtNLM"/>
    </source>
</evidence>
<dbReference type="Gene3D" id="3.40.50.1820">
    <property type="entry name" value="alpha/beta hydrolase"/>
    <property type="match status" value="1"/>
</dbReference>
<dbReference type="SUPFAM" id="SSF53474">
    <property type="entry name" value="alpha/beta-Hydrolases"/>
    <property type="match status" value="1"/>
</dbReference>
<dbReference type="KEGG" id="tps:THAPSDRAFT_3107"/>
<reference evidence="4 5" key="1">
    <citation type="journal article" date="2004" name="Science">
        <title>The genome of the diatom Thalassiosira pseudonana: ecology, evolution, and metabolism.</title>
        <authorList>
            <person name="Armbrust E.V."/>
            <person name="Berges J.A."/>
            <person name="Bowler C."/>
            <person name="Green B.R."/>
            <person name="Martinez D."/>
            <person name="Putnam N.H."/>
            <person name="Zhou S."/>
            <person name="Allen A.E."/>
            <person name="Apt K.E."/>
            <person name="Bechner M."/>
            <person name="Brzezinski M.A."/>
            <person name="Chaal B.K."/>
            <person name="Chiovitti A."/>
            <person name="Davis A.K."/>
            <person name="Demarest M.S."/>
            <person name="Detter J.C."/>
            <person name="Glavina T."/>
            <person name="Goodstein D."/>
            <person name="Hadi M.Z."/>
            <person name="Hellsten U."/>
            <person name="Hildebrand M."/>
            <person name="Jenkins B.D."/>
            <person name="Jurka J."/>
            <person name="Kapitonov V.V."/>
            <person name="Kroger N."/>
            <person name="Lau W.W."/>
            <person name="Lane T.W."/>
            <person name="Larimer F.W."/>
            <person name="Lippmeier J.C."/>
            <person name="Lucas S."/>
            <person name="Medina M."/>
            <person name="Montsant A."/>
            <person name="Obornik M."/>
            <person name="Parker M.S."/>
            <person name="Palenik B."/>
            <person name="Pazour G.J."/>
            <person name="Richardson P.M."/>
            <person name="Rynearson T.A."/>
            <person name="Saito M.A."/>
            <person name="Schwartz D.C."/>
            <person name="Thamatrakoln K."/>
            <person name="Valentin K."/>
            <person name="Vardi A."/>
            <person name="Wilkerson F.P."/>
            <person name="Rokhsar D.S."/>
        </authorList>
    </citation>
    <scope>NUCLEOTIDE SEQUENCE [LARGE SCALE GENOMIC DNA]</scope>
    <source>
        <strain evidence="4 5">CCMP1335</strain>
    </source>
</reference>
<evidence type="ECO:0000313" key="4">
    <source>
        <dbReference type="EMBL" id="EED94093.1"/>
    </source>
</evidence>